<dbReference type="GO" id="GO:0003700">
    <property type="term" value="F:DNA-binding transcription factor activity"/>
    <property type="evidence" value="ECO:0007669"/>
    <property type="project" value="TreeGrafter"/>
</dbReference>
<accession>A0A009HWZ7</accession>
<evidence type="ECO:0000256" key="3">
    <source>
        <dbReference type="ARBA" id="ARBA00023163"/>
    </source>
</evidence>
<evidence type="ECO:0000256" key="2">
    <source>
        <dbReference type="ARBA" id="ARBA00023125"/>
    </source>
</evidence>
<feature type="domain" description="HTH iclR-type" evidence="4">
    <location>
        <begin position="10"/>
        <end position="71"/>
    </location>
</feature>
<dbReference type="AlphaFoldDB" id="A0A009HWZ7"/>
<dbReference type="InterPro" id="IPR029016">
    <property type="entry name" value="GAF-like_dom_sf"/>
</dbReference>
<dbReference type="PATRIC" id="fig|1310613.3.peg.285"/>
<protein>
    <submittedName>
        <fullName evidence="6">Bacterial transcriptional regulator family protein</fullName>
    </submittedName>
</protein>
<proteinExistence type="predicted"/>
<keyword evidence="1" id="KW-0805">Transcription regulation</keyword>
<dbReference type="Pfam" id="PF01614">
    <property type="entry name" value="IclR_C"/>
    <property type="match status" value="1"/>
</dbReference>
<dbReference type="RefSeq" id="WP_000568800.1">
    <property type="nucleotide sequence ID" value="NZ_JEWH01000002.1"/>
</dbReference>
<dbReference type="PANTHER" id="PTHR30136:SF8">
    <property type="entry name" value="TRANSCRIPTIONAL REGULATORY PROTEIN"/>
    <property type="match status" value="1"/>
</dbReference>
<dbReference type="InterPro" id="IPR036390">
    <property type="entry name" value="WH_DNA-bd_sf"/>
</dbReference>
<dbReference type="SMART" id="SM00346">
    <property type="entry name" value="HTH_ICLR"/>
    <property type="match status" value="1"/>
</dbReference>
<dbReference type="InterPro" id="IPR050707">
    <property type="entry name" value="HTH_MetabolicPath_Reg"/>
</dbReference>
<evidence type="ECO:0000259" key="5">
    <source>
        <dbReference type="PROSITE" id="PS51078"/>
    </source>
</evidence>
<evidence type="ECO:0000313" key="7">
    <source>
        <dbReference type="Proteomes" id="UP000020595"/>
    </source>
</evidence>
<evidence type="ECO:0000259" key="4">
    <source>
        <dbReference type="PROSITE" id="PS51077"/>
    </source>
</evidence>
<feature type="domain" description="IclR-ED" evidence="5">
    <location>
        <begin position="72"/>
        <end position="259"/>
    </location>
</feature>
<dbReference type="InterPro" id="IPR014757">
    <property type="entry name" value="Tscrpt_reg_IclR_C"/>
</dbReference>
<dbReference type="SUPFAM" id="SSF55781">
    <property type="entry name" value="GAF domain-like"/>
    <property type="match status" value="1"/>
</dbReference>
<dbReference type="PROSITE" id="PS51077">
    <property type="entry name" value="HTH_ICLR"/>
    <property type="match status" value="1"/>
</dbReference>
<sequence length="259" mass="29039">MIEEKISGGVQSLEVGLSVLNALLEHNQPIILKDLSSKLEMHPAKVHRYLVSLIRMDYAKQLEDGQYALGDQAWRLGLNCIQHSDTLQLVQHLIYDLQSKIGCGIQISKWSPKGPVVVQSIESNHPISIVTKVGSIMPLVNSAAGRLFASYLPEHFVRPLLETEWQKHQELGLNIAPHNWEEFLELKETIRQQQMSAAKGDLLTGINAVGLPVFNSNQGIEFCIVALDSEMFLPVDPQSKIIETLKNEINSINQYIKSR</sequence>
<dbReference type="Gene3D" id="3.30.450.40">
    <property type="match status" value="1"/>
</dbReference>
<dbReference type="Proteomes" id="UP000020595">
    <property type="component" value="Unassembled WGS sequence"/>
</dbReference>
<gene>
    <name evidence="6" type="ORF">J512_0301</name>
</gene>
<keyword evidence="3" id="KW-0804">Transcription</keyword>
<organism evidence="6 7">
    <name type="scientific">Acinetobacter baumannii (strain 1295743)</name>
    <dbReference type="NCBI Taxonomy" id="1310613"/>
    <lineage>
        <taxon>Bacteria</taxon>
        <taxon>Pseudomonadati</taxon>
        <taxon>Pseudomonadota</taxon>
        <taxon>Gammaproteobacteria</taxon>
        <taxon>Moraxellales</taxon>
        <taxon>Moraxellaceae</taxon>
        <taxon>Acinetobacter</taxon>
        <taxon>Acinetobacter calcoaceticus/baumannii complex</taxon>
    </lineage>
</organism>
<dbReference type="PANTHER" id="PTHR30136">
    <property type="entry name" value="HELIX-TURN-HELIX TRANSCRIPTIONAL REGULATOR, ICLR FAMILY"/>
    <property type="match status" value="1"/>
</dbReference>
<dbReference type="EMBL" id="JEWH01000002">
    <property type="protein sequence ID" value="EXB07480.1"/>
    <property type="molecule type" value="Genomic_DNA"/>
</dbReference>
<dbReference type="InterPro" id="IPR005471">
    <property type="entry name" value="Tscrpt_reg_IclR_N"/>
</dbReference>
<keyword evidence="2" id="KW-0238">DNA-binding</keyword>
<dbReference type="GO" id="GO:0045892">
    <property type="term" value="P:negative regulation of DNA-templated transcription"/>
    <property type="evidence" value="ECO:0007669"/>
    <property type="project" value="TreeGrafter"/>
</dbReference>
<dbReference type="Gene3D" id="1.10.10.10">
    <property type="entry name" value="Winged helix-like DNA-binding domain superfamily/Winged helix DNA-binding domain"/>
    <property type="match status" value="1"/>
</dbReference>
<dbReference type="InterPro" id="IPR036388">
    <property type="entry name" value="WH-like_DNA-bd_sf"/>
</dbReference>
<dbReference type="PROSITE" id="PS51078">
    <property type="entry name" value="ICLR_ED"/>
    <property type="match status" value="1"/>
</dbReference>
<evidence type="ECO:0000313" key="6">
    <source>
        <dbReference type="EMBL" id="EXB07480.1"/>
    </source>
</evidence>
<dbReference type="GO" id="GO:0003677">
    <property type="term" value="F:DNA binding"/>
    <property type="evidence" value="ECO:0007669"/>
    <property type="project" value="UniProtKB-KW"/>
</dbReference>
<reference evidence="6 7" key="1">
    <citation type="submission" date="2014-02" db="EMBL/GenBank/DDBJ databases">
        <title>Comparative genomics and transcriptomics to identify genetic mechanisms underlying the emergence of carbapenem resistant Acinetobacter baumannii (CRAb).</title>
        <authorList>
            <person name="Harris A.D."/>
            <person name="Johnson K.J."/>
            <person name="George J."/>
            <person name="Shefchek K."/>
            <person name="Daugherty S.C."/>
            <person name="Parankush S."/>
            <person name="Sadzewicz L."/>
            <person name="Tallon L."/>
            <person name="Sengamalay N."/>
            <person name="Hazen T.H."/>
            <person name="Rasko D.A."/>
        </authorList>
    </citation>
    <scope>NUCLEOTIDE SEQUENCE [LARGE SCALE GENOMIC DNA]</scope>
    <source>
        <strain evidence="6 7">1295743</strain>
    </source>
</reference>
<name>A0A009HWZ7_ACIB9</name>
<comment type="caution">
    <text evidence="6">The sequence shown here is derived from an EMBL/GenBank/DDBJ whole genome shotgun (WGS) entry which is preliminary data.</text>
</comment>
<dbReference type="GeneID" id="92895654"/>
<dbReference type="Pfam" id="PF09339">
    <property type="entry name" value="HTH_IclR"/>
    <property type="match status" value="1"/>
</dbReference>
<evidence type="ECO:0000256" key="1">
    <source>
        <dbReference type="ARBA" id="ARBA00023015"/>
    </source>
</evidence>
<dbReference type="SUPFAM" id="SSF46785">
    <property type="entry name" value="Winged helix' DNA-binding domain"/>
    <property type="match status" value="1"/>
</dbReference>